<organism evidence="10">
    <name type="scientific">Fopius arisanus</name>
    <dbReference type="NCBI Taxonomy" id="64838"/>
    <lineage>
        <taxon>Eukaryota</taxon>
        <taxon>Metazoa</taxon>
        <taxon>Ecdysozoa</taxon>
        <taxon>Arthropoda</taxon>
        <taxon>Hexapoda</taxon>
        <taxon>Insecta</taxon>
        <taxon>Pterygota</taxon>
        <taxon>Neoptera</taxon>
        <taxon>Endopterygota</taxon>
        <taxon>Hymenoptera</taxon>
        <taxon>Apocrita</taxon>
        <taxon>Ichneumonoidea</taxon>
        <taxon>Braconidae</taxon>
        <taxon>Opiinae</taxon>
        <taxon>Fopius</taxon>
    </lineage>
</organism>
<comment type="subcellular location">
    <subcellularLocation>
        <location evidence="2">Nucleus</location>
        <location evidence="2">Nucleolus</location>
    </subcellularLocation>
</comment>
<dbReference type="Pfam" id="PF04427">
    <property type="entry name" value="Brix"/>
    <property type="match status" value="1"/>
</dbReference>
<evidence type="ECO:0000256" key="4">
    <source>
        <dbReference type="ARBA" id="ARBA00020522"/>
    </source>
</evidence>
<sequence>MGKKSLKRKKEQEKVSVVKPEEDMEVIPAKRFSDEPPIKRERWTNRQRVLVFASRGINHRDRHLMEDLKCLMPHHRTESKMERQKNLQVVNEICESKNCNKAVLFEGRKKRDLYMWFSNVPTGPSVKFLVENIYTMGELKLTGNCLKGSRPILSFDENFTTNPHYALLKELFTQIFGVPNQHPKSKPFFDHVYTFSVLDNRIWFRNFQILTEDGGLAEIGPRFVLNPVKIFSQSFGGETLWDNPFYISPAKYRQTINKKAGGKYINRVQQKVAQKVNKPEISYAMNPLDDIFKGEALERAKELEENEVEGLSTKKTGEESVDPFKGKSPAEIRNLEKKAIKNFQKLAKKSMKGKTLGSKVTKKKKAGKNKIRG</sequence>
<comment type="similarity">
    <text evidence="3">Belongs to the BRX1 family.</text>
</comment>
<feature type="region of interest" description="Disordered" evidence="8">
    <location>
        <begin position="303"/>
        <end position="328"/>
    </location>
</feature>
<comment type="function">
    <text evidence="1">Required for biogenesis of the 60S ribosomal subunit.</text>
</comment>
<dbReference type="GO" id="GO:0019843">
    <property type="term" value="F:rRNA binding"/>
    <property type="evidence" value="ECO:0007669"/>
    <property type="project" value="InterPro"/>
</dbReference>
<gene>
    <name evidence="10" type="primary">CG11583</name>
    <name evidence="10" type="ORF">g.46986</name>
</gene>
<evidence type="ECO:0000256" key="7">
    <source>
        <dbReference type="ARBA" id="ARBA00080845"/>
    </source>
</evidence>
<feature type="compositionally biased region" description="Basic and acidic residues" evidence="8">
    <location>
        <begin position="315"/>
        <end position="328"/>
    </location>
</feature>
<dbReference type="EMBL" id="GBYB01010052">
    <property type="protein sequence ID" value="JAG79819.1"/>
    <property type="molecule type" value="Transcribed_RNA"/>
</dbReference>
<dbReference type="GO" id="GO:0000027">
    <property type="term" value="P:ribosomal large subunit assembly"/>
    <property type="evidence" value="ECO:0007669"/>
    <property type="project" value="TreeGrafter"/>
</dbReference>
<evidence type="ECO:0000259" key="9">
    <source>
        <dbReference type="PROSITE" id="PS50833"/>
    </source>
</evidence>
<reference evidence="10" key="1">
    <citation type="submission" date="2015-01" db="EMBL/GenBank/DDBJ databases">
        <title>Transcriptome Assembly of Fopius arisanus.</title>
        <authorList>
            <person name="Geib S."/>
        </authorList>
    </citation>
    <scope>NUCLEOTIDE SEQUENCE</scope>
</reference>
<dbReference type="SUPFAM" id="SSF52954">
    <property type="entry name" value="Class II aaRS ABD-related"/>
    <property type="match status" value="1"/>
</dbReference>
<dbReference type="PROSITE" id="PS50833">
    <property type="entry name" value="BRIX"/>
    <property type="match status" value="1"/>
</dbReference>
<evidence type="ECO:0000256" key="3">
    <source>
        <dbReference type="ARBA" id="ARBA00006369"/>
    </source>
</evidence>
<dbReference type="InterPro" id="IPR026532">
    <property type="entry name" value="BRX1"/>
</dbReference>
<dbReference type="SMART" id="SM00879">
    <property type="entry name" value="Brix"/>
    <property type="match status" value="1"/>
</dbReference>
<protein>
    <recommendedName>
        <fullName evidence="4">Ribosome biogenesis protein BRX1 homolog</fullName>
    </recommendedName>
    <alternativeName>
        <fullName evidence="7">Brix domain-containing protein 2 homolog</fullName>
    </alternativeName>
</protein>
<evidence type="ECO:0000256" key="1">
    <source>
        <dbReference type="ARBA" id="ARBA00003439"/>
    </source>
</evidence>
<name>A0A0C9RAE8_9HYME</name>
<dbReference type="AlphaFoldDB" id="A0A0C9RAE8"/>
<dbReference type="Gene3D" id="3.40.50.10480">
    <property type="entry name" value="Probable brix-domain ribosomal biogenesis protein"/>
    <property type="match status" value="1"/>
</dbReference>
<dbReference type="PANTHER" id="PTHR13634:SF0">
    <property type="entry name" value="RIBOSOME BIOGENESIS PROTEIN BRX1 HOMOLOG"/>
    <property type="match status" value="1"/>
</dbReference>
<keyword evidence="5" id="KW-0690">Ribosome biogenesis</keyword>
<feature type="compositionally biased region" description="Basic residues" evidence="8">
    <location>
        <begin position="360"/>
        <end position="373"/>
    </location>
</feature>
<proteinExistence type="inferred from homology"/>
<evidence type="ECO:0000256" key="8">
    <source>
        <dbReference type="SAM" id="MobiDB-lite"/>
    </source>
</evidence>
<evidence type="ECO:0000256" key="5">
    <source>
        <dbReference type="ARBA" id="ARBA00022517"/>
    </source>
</evidence>
<dbReference type="InterPro" id="IPR007109">
    <property type="entry name" value="Brix"/>
</dbReference>
<dbReference type="GO" id="GO:0005730">
    <property type="term" value="C:nucleolus"/>
    <property type="evidence" value="ECO:0007669"/>
    <property type="project" value="UniProtKB-SubCell"/>
</dbReference>
<dbReference type="GO" id="GO:0006364">
    <property type="term" value="P:rRNA processing"/>
    <property type="evidence" value="ECO:0007669"/>
    <property type="project" value="InterPro"/>
</dbReference>
<evidence type="ECO:0000313" key="10">
    <source>
        <dbReference type="EMBL" id="JAG79819.1"/>
    </source>
</evidence>
<dbReference type="PANTHER" id="PTHR13634">
    <property type="entry name" value="RIBOSOME BIOGENESIS PROTEIN BRIX"/>
    <property type="match status" value="1"/>
</dbReference>
<keyword evidence="6" id="KW-0539">Nucleus</keyword>
<feature type="domain" description="Brix" evidence="9">
    <location>
        <begin position="47"/>
        <end position="236"/>
    </location>
</feature>
<feature type="region of interest" description="Disordered" evidence="8">
    <location>
        <begin position="347"/>
        <end position="373"/>
    </location>
</feature>
<evidence type="ECO:0000256" key="2">
    <source>
        <dbReference type="ARBA" id="ARBA00004604"/>
    </source>
</evidence>
<accession>A0A0C9RAE8</accession>
<evidence type="ECO:0000256" key="6">
    <source>
        <dbReference type="ARBA" id="ARBA00023242"/>
    </source>
</evidence>
<dbReference type="FunFam" id="3.40.50.10480:FF:000003">
    <property type="entry name" value="Ribosome biogenesis protein BRX1"/>
    <property type="match status" value="1"/>
</dbReference>